<feature type="region of interest" description="Disordered" evidence="1">
    <location>
        <begin position="64"/>
        <end position="98"/>
    </location>
</feature>
<dbReference type="EMBL" id="JBHLZP010000007">
    <property type="protein sequence ID" value="MFB9831062.1"/>
    <property type="molecule type" value="Genomic_DNA"/>
</dbReference>
<dbReference type="Pfam" id="PF19462">
    <property type="entry name" value="DUF5999"/>
    <property type="match status" value="1"/>
</dbReference>
<accession>A0ABV5YAD6</accession>
<organism evidence="2 3">
    <name type="scientific">Actinoallomurus acaciae</name>
    <dbReference type="NCBI Taxonomy" id="502577"/>
    <lineage>
        <taxon>Bacteria</taxon>
        <taxon>Bacillati</taxon>
        <taxon>Actinomycetota</taxon>
        <taxon>Actinomycetes</taxon>
        <taxon>Streptosporangiales</taxon>
        <taxon>Thermomonosporaceae</taxon>
        <taxon>Actinoallomurus</taxon>
    </lineage>
</organism>
<dbReference type="Proteomes" id="UP001589627">
    <property type="component" value="Unassembled WGS sequence"/>
</dbReference>
<sequence>MMNTCAGFGAICEEIERIERVRPHLRDLGDLADQDRRLAALCARRNALAGSEGAGMNTICAPAPAGAAKPGRPPGQAADGGGVCGHRPPCPPADAPDHDAARLVDYHPEQGRGLLYDGVIVFDDIGEPLPGGHSIPIHNDMFEPAAA</sequence>
<name>A0ABV5YAD6_9ACTN</name>
<evidence type="ECO:0000313" key="3">
    <source>
        <dbReference type="Proteomes" id="UP001589627"/>
    </source>
</evidence>
<proteinExistence type="predicted"/>
<protein>
    <submittedName>
        <fullName evidence="2">DUF5999 family protein</fullName>
    </submittedName>
</protein>
<gene>
    <name evidence="2" type="ORF">ACFFNX_02525</name>
</gene>
<dbReference type="InterPro" id="IPR046041">
    <property type="entry name" value="DUF5999"/>
</dbReference>
<feature type="compositionally biased region" description="Low complexity" evidence="1">
    <location>
        <begin position="64"/>
        <end position="77"/>
    </location>
</feature>
<keyword evidence="3" id="KW-1185">Reference proteome</keyword>
<evidence type="ECO:0000256" key="1">
    <source>
        <dbReference type="SAM" id="MobiDB-lite"/>
    </source>
</evidence>
<evidence type="ECO:0000313" key="2">
    <source>
        <dbReference type="EMBL" id="MFB9831062.1"/>
    </source>
</evidence>
<reference evidence="2 3" key="1">
    <citation type="submission" date="2024-09" db="EMBL/GenBank/DDBJ databases">
        <authorList>
            <person name="Sun Q."/>
            <person name="Mori K."/>
        </authorList>
    </citation>
    <scope>NUCLEOTIDE SEQUENCE [LARGE SCALE GENOMIC DNA]</scope>
    <source>
        <strain evidence="2 3">TBRC 0563</strain>
    </source>
</reference>
<comment type="caution">
    <text evidence="2">The sequence shown here is derived from an EMBL/GenBank/DDBJ whole genome shotgun (WGS) entry which is preliminary data.</text>
</comment>